<evidence type="ECO:0000313" key="2">
    <source>
        <dbReference type="Proteomes" id="UP001186974"/>
    </source>
</evidence>
<comment type="caution">
    <text evidence="1">The sequence shown here is derived from an EMBL/GenBank/DDBJ whole genome shotgun (WGS) entry which is preliminary data.</text>
</comment>
<evidence type="ECO:0000313" key="1">
    <source>
        <dbReference type="EMBL" id="KAK3067782.1"/>
    </source>
</evidence>
<dbReference type="Proteomes" id="UP001186974">
    <property type="component" value="Unassembled WGS sequence"/>
</dbReference>
<feature type="non-terminal residue" evidence="1">
    <location>
        <position position="70"/>
    </location>
</feature>
<proteinExistence type="predicted"/>
<gene>
    <name evidence="1" type="ORF">LTS18_000938</name>
</gene>
<name>A0ACC3DFK8_9PEZI</name>
<accession>A0ACC3DFK8</accession>
<organism evidence="1 2">
    <name type="scientific">Coniosporium uncinatum</name>
    <dbReference type="NCBI Taxonomy" id="93489"/>
    <lineage>
        <taxon>Eukaryota</taxon>
        <taxon>Fungi</taxon>
        <taxon>Dikarya</taxon>
        <taxon>Ascomycota</taxon>
        <taxon>Pezizomycotina</taxon>
        <taxon>Dothideomycetes</taxon>
        <taxon>Dothideomycetes incertae sedis</taxon>
        <taxon>Coniosporium</taxon>
    </lineage>
</organism>
<dbReference type="EMBL" id="JAWDJW010005442">
    <property type="protein sequence ID" value="KAK3067782.1"/>
    <property type="molecule type" value="Genomic_DNA"/>
</dbReference>
<sequence>MATLEDAHVIELVIDYPFRDQELITRALTAAGVDEQSEESHDGNRLVAGYGRNAMSRYELDKAYLAGSTW</sequence>
<reference evidence="1" key="1">
    <citation type="submission" date="2024-09" db="EMBL/GenBank/DDBJ databases">
        <title>Black Yeasts Isolated from many extreme environments.</title>
        <authorList>
            <person name="Coleine C."/>
            <person name="Stajich J.E."/>
            <person name="Selbmann L."/>
        </authorList>
    </citation>
    <scope>NUCLEOTIDE SEQUENCE</scope>
    <source>
        <strain evidence="1">CCFEE 5737</strain>
    </source>
</reference>
<keyword evidence="2" id="KW-1185">Reference proteome</keyword>
<protein>
    <submittedName>
        <fullName evidence="1">Uncharacterized protein</fullName>
    </submittedName>
</protein>